<protein>
    <submittedName>
        <fullName evidence="2">Alpha-amylase family glycosyl hydrolase</fullName>
    </submittedName>
</protein>
<comment type="caution">
    <text evidence="2">The sequence shown here is derived from an EMBL/GenBank/DDBJ whole genome shotgun (WGS) entry which is preliminary data.</text>
</comment>
<dbReference type="PANTHER" id="PTHR10357">
    <property type="entry name" value="ALPHA-AMYLASE FAMILY MEMBER"/>
    <property type="match status" value="1"/>
</dbReference>
<proteinExistence type="predicted"/>
<sequence>MQNKELKSTYYQVYLESFLDSNNDGIGDMNGLASKMSILGQVGFNYVFVSDIFGEKDGKTDFNQINPILGDDKAIVNLYWKAKKNRIKVILDFESRALIDSFGQDDFIGEFEKIIKKYHELGIRGIRILETDYLKEIYQDKFEEILKNLRQICLDQEILFVGEIADIDLIKDDNLLDMVYYSKASDLIEKNSYGKFYRLLDSLQNNIKDKDIHYGLDLTNTSHPRIMDKILGETGDTLALSKALAIMMITMGIVPIFYQGEEIEAKAEYELDIEKIKDSEIKEAYEKFIESGLDKDQALEKIKRETNFSSKLAMRWDPTALGGFSKVENYYGDMINLDNNYKDYLKDADSFIFYLNELIMLRKRESAFGLGDYEKIFLDDSVYVYKKSYKDTTYLILINLTDDFYELDEKISEMMAEGEVILNNNQDYEPEILDAYQALLIKL</sequence>
<evidence type="ECO:0000313" key="2">
    <source>
        <dbReference type="EMBL" id="MFO3667868.1"/>
    </source>
</evidence>
<dbReference type="InterPro" id="IPR013780">
    <property type="entry name" value="Glyco_hydro_b"/>
</dbReference>
<dbReference type="Proteomes" id="UP001637994">
    <property type="component" value="Unassembled WGS sequence"/>
</dbReference>
<accession>A0ABW9MFQ8</accession>
<dbReference type="Pfam" id="PF00128">
    <property type="entry name" value="Alpha-amylase"/>
    <property type="match status" value="2"/>
</dbReference>
<keyword evidence="3" id="KW-1185">Reference proteome</keyword>
<dbReference type="GO" id="GO:0016787">
    <property type="term" value="F:hydrolase activity"/>
    <property type="evidence" value="ECO:0007669"/>
    <property type="project" value="UniProtKB-KW"/>
</dbReference>
<dbReference type="EMBL" id="JBGMEF010000038">
    <property type="protein sequence ID" value="MFO3667868.1"/>
    <property type="molecule type" value="Genomic_DNA"/>
</dbReference>
<name>A0ABW9MFQ8_9FIRM</name>
<gene>
    <name evidence="2" type="ORF">ACCQ42_08805</name>
</gene>
<keyword evidence="2" id="KW-0378">Hydrolase</keyword>
<organism evidence="2 3">
    <name type="scientific">Anaerococcus kampingae</name>
    <dbReference type="NCBI Taxonomy" id="3115614"/>
    <lineage>
        <taxon>Bacteria</taxon>
        <taxon>Bacillati</taxon>
        <taxon>Bacillota</taxon>
        <taxon>Tissierellia</taxon>
        <taxon>Tissierellales</taxon>
        <taxon>Peptoniphilaceae</taxon>
        <taxon>Anaerococcus</taxon>
    </lineage>
</organism>
<dbReference type="InterPro" id="IPR006047">
    <property type="entry name" value="GH13_cat_dom"/>
</dbReference>
<dbReference type="SUPFAM" id="SSF51445">
    <property type="entry name" value="(Trans)glycosidases"/>
    <property type="match status" value="1"/>
</dbReference>
<reference evidence="2 3" key="1">
    <citation type="journal article" date="2025" name="Anaerobe">
        <title>Description of Anaerococcus kampingiae sp. nov., Anaerococcus groningensis sp. nov., Anaerococcus martiniensis sp. nov., and Anaerococcus cruorum sp. nov., isolated from human clinical specimens.</title>
        <authorList>
            <person name="Boiten K.E."/>
            <person name="Meijer J."/>
            <person name="van Wezel E.M."/>
            <person name="Veloo A.C.M."/>
        </authorList>
    </citation>
    <scope>NUCLEOTIDE SEQUENCE [LARGE SCALE GENOMIC DNA]</scope>
    <source>
        <strain evidence="2 3">ENR0874</strain>
    </source>
</reference>
<dbReference type="Gene3D" id="2.60.40.1180">
    <property type="entry name" value="Golgi alpha-mannosidase II"/>
    <property type="match status" value="1"/>
</dbReference>
<dbReference type="SMART" id="SM00642">
    <property type="entry name" value="Aamy"/>
    <property type="match status" value="1"/>
</dbReference>
<dbReference type="InterPro" id="IPR017853">
    <property type="entry name" value="GH"/>
</dbReference>
<dbReference type="RefSeq" id="WP_265238129.1">
    <property type="nucleotide sequence ID" value="NZ_JBGMEF010000038.1"/>
</dbReference>
<feature type="domain" description="Glycosyl hydrolase family 13 catalytic" evidence="1">
    <location>
        <begin position="12"/>
        <end position="309"/>
    </location>
</feature>
<dbReference type="SUPFAM" id="SSF51011">
    <property type="entry name" value="Glycosyl hydrolase domain"/>
    <property type="match status" value="1"/>
</dbReference>
<evidence type="ECO:0000259" key="1">
    <source>
        <dbReference type="SMART" id="SM00642"/>
    </source>
</evidence>
<evidence type="ECO:0000313" key="3">
    <source>
        <dbReference type="Proteomes" id="UP001637994"/>
    </source>
</evidence>
<dbReference type="PANTHER" id="PTHR10357:SF179">
    <property type="entry name" value="NEUTRAL AND BASIC AMINO ACID TRANSPORT PROTEIN RBAT"/>
    <property type="match status" value="1"/>
</dbReference>
<dbReference type="Gene3D" id="3.20.20.80">
    <property type="entry name" value="Glycosidases"/>
    <property type="match status" value="1"/>
</dbReference>